<comment type="caution">
    <text evidence="1">The sequence shown here is derived from an EMBL/GenBank/DDBJ whole genome shotgun (WGS) entry which is preliminary data.</text>
</comment>
<name>A0A8H3WLD9_9PEZI</name>
<proteinExistence type="predicted"/>
<evidence type="ECO:0000313" key="1">
    <source>
        <dbReference type="EMBL" id="KAF0327921.1"/>
    </source>
</evidence>
<dbReference type="EMBL" id="WOWK01000020">
    <property type="protein sequence ID" value="KAF0327921.1"/>
    <property type="molecule type" value="Genomic_DNA"/>
</dbReference>
<gene>
    <name evidence="1" type="ORF">GQ607_004752</name>
</gene>
<evidence type="ECO:0000313" key="2">
    <source>
        <dbReference type="Proteomes" id="UP000434172"/>
    </source>
</evidence>
<dbReference type="Proteomes" id="UP000434172">
    <property type="component" value="Unassembled WGS sequence"/>
</dbReference>
<reference evidence="1 2" key="1">
    <citation type="submission" date="2019-12" db="EMBL/GenBank/DDBJ databases">
        <title>A genome sequence resource for the geographically widespread anthracnose pathogen Colletotrichum asianum.</title>
        <authorList>
            <person name="Meng Y."/>
        </authorList>
    </citation>
    <scope>NUCLEOTIDE SEQUENCE [LARGE SCALE GENOMIC DNA]</scope>
    <source>
        <strain evidence="1 2">ICMP 18580</strain>
    </source>
</reference>
<sequence>MTAISMEQPHAENHQSAPANGLVMAVFDREHRNRVQSRLCALPEELVLDIMSSMRLTELYLTAKCPISFSGSLGQSLFENSAFPKNLIPQAILTTGTVTMTTDT</sequence>
<accession>A0A8H3WLD9</accession>
<organism evidence="1 2">
    <name type="scientific">Colletotrichum asianum</name>
    <dbReference type="NCBI Taxonomy" id="702518"/>
    <lineage>
        <taxon>Eukaryota</taxon>
        <taxon>Fungi</taxon>
        <taxon>Dikarya</taxon>
        <taxon>Ascomycota</taxon>
        <taxon>Pezizomycotina</taxon>
        <taxon>Sordariomycetes</taxon>
        <taxon>Hypocreomycetidae</taxon>
        <taxon>Glomerellales</taxon>
        <taxon>Glomerellaceae</taxon>
        <taxon>Colletotrichum</taxon>
        <taxon>Colletotrichum gloeosporioides species complex</taxon>
    </lineage>
</organism>
<dbReference type="AlphaFoldDB" id="A0A8H3WLD9"/>
<evidence type="ECO:0008006" key="3">
    <source>
        <dbReference type="Google" id="ProtNLM"/>
    </source>
</evidence>
<keyword evidence="2" id="KW-1185">Reference proteome</keyword>
<protein>
    <recommendedName>
        <fullName evidence="3">F-box domain-containing protein</fullName>
    </recommendedName>
</protein>